<dbReference type="SUPFAM" id="SSF57414">
    <property type="entry name" value="Hairpin loop containing domain-like"/>
    <property type="match status" value="1"/>
</dbReference>
<accession>A0A914ATX7</accession>
<feature type="signal peptide" evidence="1">
    <location>
        <begin position="1"/>
        <end position="32"/>
    </location>
</feature>
<evidence type="ECO:0000313" key="4">
    <source>
        <dbReference type="Proteomes" id="UP000887568"/>
    </source>
</evidence>
<dbReference type="AlphaFoldDB" id="A0A914ATX7"/>
<dbReference type="EnsemblMetazoa" id="XM_038211016.1">
    <property type="protein sequence ID" value="XP_038066944.1"/>
    <property type="gene ID" value="LOC119736970"/>
</dbReference>
<evidence type="ECO:0000259" key="2">
    <source>
        <dbReference type="Pfam" id="PF00024"/>
    </source>
</evidence>
<organism evidence="3 4">
    <name type="scientific">Patiria miniata</name>
    <name type="common">Bat star</name>
    <name type="synonym">Asterina miniata</name>
    <dbReference type="NCBI Taxonomy" id="46514"/>
    <lineage>
        <taxon>Eukaryota</taxon>
        <taxon>Metazoa</taxon>
        <taxon>Echinodermata</taxon>
        <taxon>Eleutherozoa</taxon>
        <taxon>Asterozoa</taxon>
        <taxon>Asteroidea</taxon>
        <taxon>Valvatacea</taxon>
        <taxon>Valvatida</taxon>
        <taxon>Asterinidae</taxon>
        <taxon>Patiria</taxon>
    </lineage>
</organism>
<keyword evidence="4" id="KW-1185">Reference proteome</keyword>
<dbReference type="OrthoDB" id="6077660at2759"/>
<name>A0A914ATX7_PATMI</name>
<dbReference type="Gene3D" id="3.50.4.10">
    <property type="entry name" value="Hepatocyte Growth Factor"/>
    <property type="match status" value="1"/>
</dbReference>
<dbReference type="OMA" id="SCHDNEP"/>
<dbReference type="Proteomes" id="UP000887568">
    <property type="component" value="Unplaced"/>
</dbReference>
<reference evidence="3" key="1">
    <citation type="submission" date="2022-11" db="UniProtKB">
        <authorList>
            <consortium name="EnsemblMetazoa"/>
        </authorList>
    </citation>
    <scope>IDENTIFICATION</scope>
</reference>
<protein>
    <recommendedName>
        <fullName evidence="2">Apple domain-containing protein</fullName>
    </recommendedName>
</protein>
<dbReference type="GeneID" id="119736970"/>
<dbReference type="RefSeq" id="XP_038066944.1">
    <property type="nucleotide sequence ID" value="XM_038211016.1"/>
</dbReference>
<keyword evidence="1" id="KW-0732">Signal</keyword>
<sequence>MTAQPTVSGRCSLLLLAGALLAGLWASDGVEALMQPWCSVIDTALVGWNISSSRTATHKLCHLACLDTPGCQSANYWYRKKVCELNSVSHLNVSGRPLVEKAGSVYTFTQQETGCNLQSTAASCHDNEPKAPCSDNMRDREWRLVFKGVAGTGAKLHDMWTRVDWTSSYEASGHRRDNCLYQAWHNGLLNVRRVKLSLYEGAIVRAELIFDGAGSDIGSWFTQTRLISSPWDDLKSVQFGGDGQYFSIDGHVEEDRRFFINNHYGGCEGDKGWLVVTESDSLNYCGWEGQTEAHPYPMILYSTTNHKVLWNDVLSNGGGPVGRADSLTIHIDAE</sequence>
<dbReference type="Pfam" id="PF00024">
    <property type="entry name" value="PAN_1"/>
    <property type="match status" value="1"/>
</dbReference>
<evidence type="ECO:0000256" key="1">
    <source>
        <dbReference type="SAM" id="SignalP"/>
    </source>
</evidence>
<evidence type="ECO:0000313" key="3">
    <source>
        <dbReference type="EnsemblMetazoa" id="XP_038066944.1"/>
    </source>
</evidence>
<proteinExistence type="predicted"/>
<dbReference type="InterPro" id="IPR003609">
    <property type="entry name" value="Pan_app"/>
</dbReference>
<feature type="domain" description="Apple" evidence="2">
    <location>
        <begin position="42"/>
        <end position="95"/>
    </location>
</feature>
<feature type="chain" id="PRO_5037250647" description="Apple domain-containing protein" evidence="1">
    <location>
        <begin position="33"/>
        <end position="334"/>
    </location>
</feature>